<dbReference type="InterPro" id="IPR050708">
    <property type="entry name" value="T6SS_VgrG/RHS"/>
</dbReference>
<proteinExistence type="predicted"/>
<feature type="compositionally biased region" description="Polar residues" evidence="2">
    <location>
        <begin position="260"/>
        <end position="278"/>
    </location>
</feature>
<evidence type="ECO:0000256" key="2">
    <source>
        <dbReference type="SAM" id="MobiDB-lite"/>
    </source>
</evidence>
<protein>
    <submittedName>
        <fullName evidence="4">RHS repeat-associated core domain-containing protein</fullName>
    </submittedName>
</protein>
<accession>A0ABY4WC43</accession>
<dbReference type="PANTHER" id="PTHR32305">
    <property type="match status" value="1"/>
</dbReference>
<reference evidence="4" key="1">
    <citation type="submission" date="2022-06" db="EMBL/GenBank/DDBJ databases">
        <title>Genome sequencing of Brevibacillus sp. BB3-R1.</title>
        <authorList>
            <person name="Heo J."/>
            <person name="Lee D."/>
            <person name="Won M."/>
            <person name="Han B.-H."/>
            <person name="Hong S.-B."/>
            <person name="Kwon S.-W."/>
        </authorList>
    </citation>
    <scope>NUCLEOTIDE SEQUENCE</scope>
    <source>
        <strain evidence="4">BB3-R1</strain>
    </source>
</reference>
<keyword evidence="5" id="KW-1185">Reference proteome</keyword>
<feature type="domain" description="Teneurin-like YD-shell" evidence="3">
    <location>
        <begin position="33"/>
        <end position="135"/>
    </location>
</feature>
<dbReference type="Pfam" id="PF25023">
    <property type="entry name" value="TEN_YD-shell"/>
    <property type="match status" value="1"/>
</dbReference>
<name>A0ABY4WC43_9BACL</name>
<dbReference type="Proteomes" id="UP001056500">
    <property type="component" value="Chromosome"/>
</dbReference>
<organism evidence="4 5">
    <name type="scientific">Brevibacillus ruminantium</name>
    <dbReference type="NCBI Taxonomy" id="2950604"/>
    <lineage>
        <taxon>Bacteria</taxon>
        <taxon>Bacillati</taxon>
        <taxon>Bacillota</taxon>
        <taxon>Bacilli</taxon>
        <taxon>Bacillales</taxon>
        <taxon>Paenibacillaceae</taxon>
        <taxon>Brevibacillus</taxon>
    </lineage>
</organism>
<dbReference type="Gene3D" id="2.180.10.10">
    <property type="entry name" value="RHS repeat-associated core"/>
    <property type="match status" value="1"/>
</dbReference>
<evidence type="ECO:0000256" key="1">
    <source>
        <dbReference type="ARBA" id="ARBA00022737"/>
    </source>
</evidence>
<evidence type="ECO:0000259" key="3">
    <source>
        <dbReference type="Pfam" id="PF25023"/>
    </source>
</evidence>
<evidence type="ECO:0000313" key="5">
    <source>
        <dbReference type="Proteomes" id="UP001056500"/>
    </source>
</evidence>
<feature type="region of interest" description="Disordered" evidence="2">
    <location>
        <begin position="306"/>
        <end position="335"/>
    </location>
</feature>
<sequence>MNRKIIGELDKHNQFQARNIWGNELLFRKDTAANKQGYYLYNSHGDVVKIVGEQGEELNRYEYDTWGNIVSKKEEMSNPFAYSGEMFDSETGFYYLRARYYDPTVGRFISEDTYKGQVGNPLSLNRYTYVHNNPVNNIDPTGNWCESADGRWSHAGSCNSSSSSWSPDYEHIGSREKYDGRPYGDRFTKDDLSTYDKYILWMRGDNEVYLNSSRETQLQLRQWNLQEYMADQIARGYPDFLAGLNLDPDALTNYPKLTDHSVTTGRNLPTSSRPNSSMDLMDEDGNLKTRRYFGSDGKALRDVDFTDHGNPKMHPKVPHEHDWDWTKKPPRGRWR</sequence>
<dbReference type="EMBL" id="CP098755">
    <property type="protein sequence ID" value="USG64627.1"/>
    <property type="molecule type" value="Genomic_DNA"/>
</dbReference>
<dbReference type="NCBIfam" id="TIGR03696">
    <property type="entry name" value="Rhs_assc_core"/>
    <property type="match status" value="1"/>
</dbReference>
<dbReference type="InterPro" id="IPR022385">
    <property type="entry name" value="Rhs_assc_core"/>
</dbReference>
<evidence type="ECO:0000313" key="4">
    <source>
        <dbReference type="EMBL" id="USG64627.1"/>
    </source>
</evidence>
<dbReference type="PANTHER" id="PTHR32305:SF17">
    <property type="entry name" value="TRNA NUCLEASE WAPA"/>
    <property type="match status" value="1"/>
</dbReference>
<dbReference type="RefSeq" id="WP_251871739.1">
    <property type="nucleotide sequence ID" value="NZ_CP098755.1"/>
</dbReference>
<dbReference type="InterPro" id="IPR056823">
    <property type="entry name" value="TEN-like_YD-shell"/>
</dbReference>
<feature type="compositionally biased region" description="Basic and acidic residues" evidence="2">
    <location>
        <begin position="317"/>
        <end position="327"/>
    </location>
</feature>
<gene>
    <name evidence="4" type="ORF">NDK47_21155</name>
</gene>
<keyword evidence="1" id="KW-0677">Repeat</keyword>
<feature type="region of interest" description="Disordered" evidence="2">
    <location>
        <begin position="257"/>
        <end position="283"/>
    </location>
</feature>